<evidence type="ECO:0000313" key="12">
    <source>
        <dbReference type="Proteomes" id="UP000694910"/>
    </source>
</evidence>
<feature type="transmembrane region" description="Helical" evidence="10">
    <location>
        <begin position="60"/>
        <end position="79"/>
    </location>
</feature>
<protein>
    <recommendedName>
        <fullName evidence="10">Olfactory receptor</fullName>
    </recommendedName>
</protein>
<feature type="transmembrane region" description="Helical" evidence="10">
    <location>
        <begin position="273"/>
        <end position="292"/>
    </location>
</feature>
<name>A0ABM0HZU9_CERSS</name>
<dbReference type="InterPro" id="IPR000725">
    <property type="entry name" value="Olfact_rcpt"/>
</dbReference>
<keyword evidence="3 9" id="KW-0812">Transmembrane</keyword>
<feature type="domain" description="G-protein coupled receptors family 1 profile" evidence="11">
    <location>
        <begin position="41"/>
        <end position="290"/>
    </location>
</feature>
<dbReference type="InterPro" id="IPR000276">
    <property type="entry name" value="GPCR_Rhodpsn"/>
</dbReference>
<feature type="transmembrane region" description="Helical" evidence="10">
    <location>
        <begin position="91"/>
        <end position="115"/>
    </location>
</feature>
<gene>
    <name evidence="13" type="primary">LOC101407719</name>
</gene>
<keyword evidence="10" id="KW-1003">Cell membrane</keyword>
<evidence type="ECO:0000256" key="1">
    <source>
        <dbReference type="ARBA" id="ARBA00003929"/>
    </source>
</evidence>
<feature type="transmembrane region" description="Helical" evidence="10">
    <location>
        <begin position="26"/>
        <end position="48"/>
    </location>
</feature>
<dbReference type="InterPro" id="IPR017452">
    <property type="entry name" value="GPCR_Rhodpsn_7TM"/>
</dbReference>
<evidence type="ECO:0000256" key="4">
    <source>
        <dbReference type="ARBA" id="ARBA00022989"/>
    </source>
</evidence>
<keyword evidence="10" id="KW-0552">Olfaction</keyword>
<evidence type="ECO:0000256" key="9">
    <source>
        <dbReference type="RuleBase" id="RU000688"/>
    </source>
</evidence>
<keyword evidence="6 10" id="KW-0472">Membrane</keyword>
<dbReference type="Proteomes" id="UP000694910">
    <property type="component" value="Unplaced"/>
</dbReference>
<sequence length="315" mass="35512">MSFQNHTLVTEFILLGLTEDPVLEKILFGVFLVIYLITLAGNLCMITLIRTNSHLQTPMYFFLSHLSFVDICYSSNITPNMLHNFLSDQKTITYAGCVMQCLLFIALGITELYLLASMALDRYVAIRSPLHYSTRMSRNICISLVVVPYTFGFLNGLSQALLTFHLSFCGSLEINHFYCADPPLIMLACSDTYVKKMAMFVVAGFTLLSSLFIILLSYLFIIAAVLRIHSAEGRYKAFSTCGSHLTTVTIFYGTLLCMYLRPPSETSVEESKIIAVFYTFLSPMLNPLIYSLRNKDVIHAMQQMIKGNILHKIAV</sequence>
<evidence type="ECO:0000259" key="11">
    <source>
        <dbReference type="PROSITE" id="PS50262"/>
    </source>
</evidence>
<dbReference type="Pfam" id="PF13853">
    <property type="entry name" value="7tm_4"/>
    <property type="match status" value="1"/>
</dbReference>
<accession>A0ABM0HZU9</accession>
<dbReference type="RefSeq" id="XP_004437413.1">
    <property type="nucleotide sequence ID" value="XM_004437356.2"/>
</dbReference>
<dbReference type="CDD" id="cd15412">
    <property type="entry name" value="7tmA_OR5M-like"/>
    <property type="match status" value="1"/>
</dbReference>
<dbReference type="Gene3D" id="1.20.1070.10">
    <property type="entry name" value="Rhodopsin 7-helix transmembrane proteins"/>
    <property type="match status" value="1"/>
</dbReference>
<proteinExistence type="inferred from homology"/>
<keyword evidence="12" id="KW-1185">Reference proteome</keyword>
<organism evidence="12 13">
    <name type="scientific">Ceratotherium simum simum</name>
    <name type="common">Southern white rhinoceros</name>
    <dbReference type="NCBI Taxonomy" id="73337"/>
    <lineage>
        <taxon>Eukaryota</taxon>
        <taxon>Metazoa</taxon>
        <taxon>Chordata</taxon>
        <taxon>Craniata</taxon>
        <taxon>Vertebrata</taxon>
        <taxon>Euteleostomi</taxon>
        <taxon>Mammalia</taxon>
        <taxon>Eutheria</taxon>
        <taxon>Laurasiatheria</taxon>
        <taxon>Perissodactyla</taxon>
        <taxon>Rhinocerotidae</taxon>
        <taxon>Ceratotherium</taxon>
    </lineage>
</organism>
<dbReference type="PRINTS" id="PR00245">
    <property type="entry name" value="OLFACTORYR"/>
</dbReference>
<comment type="function">
    <text evidence="1">Putative odorant or sperm cell receptor.</text>
</comment>
<dbReference type="SUPFAM" id="SSF81321">
    <property type="entry name" value="Family A G protein-coupled receptor-like"/>
    <property type="match status" value="1"/>
</dbReference>
<evidence type="ECO:0000256" key="3">
    <source>
        <dbReference type="ARBA" id="ARBA00022692"/>
    </source>
</evidence>
<comment type="subcellular location">
    <subcellularLocation>
        <location evidence="10">Cell membrane</location>
        <topology evidence="10">Multi-pass membrane protein</topology>
    </subcellularLocation>
    <subcellularLocation>
        <location evidence="2">Membrane</location>
        <topology evidence="2">Multi-pass membrane protein</topology>
    </subcellularLocation>
</comment>
<keyword evidence="5 9" id="KW-0297">G-protein coupled receptor</keyword>
<reference evidence="13" key="1">
    <citation type="submission" date="2025-08" db="UniProtKB">
        <authorList>
            <consortium name="RefSeq"/>
        </authorList>
    </citation>
    <scope>IDENTIFICATION</scope>
</reference>
<dbReference type="PROSITE" id="PS00237">
    <property type="entry name" value="G_PROTEIN_RECEP_F1_1"/>
    <property type="match status" value="1"/>
</dbReference>
<comment type="similarity">
    <text evidence="9">Belongs to the G-protein coupled receptor 1 family.</text>
</comment>
<keyword evidence="4 10" id="KW-1133">Transmembrane helix</keyword>
<evidence type="ECO:0000256" key="5">
    <source>
        <dbReference type="ARBA" id="ARBA00023040"/>
    </source>
</evidence>
<dbReference type="PROSITE" id="PS50262">
    <property type="entry name" value="G_PROTEIN_RECEP_F1_2"/>
    <property type="match status" value="1"/>
</dbReference>
<feature type="transmembrane region" description="Helical" evidence="10">
    <location>
        <begin position="200"/>
        <end position="226"/>
    </location>
</feature>
<dbReference type="GeneID" id="101407719"/>
<dbReference type="PRINTS" id="PR00237">
    <property type="entry name" value="GPCRRHODOPSN"/>
</dbReference>
<evidence type="ECO:0000256" key="10">
    <source>
        <dbReference type="RuleBase" id="RU363047"/>
    </source>
</evidence>
<feature type="transmembrane region" description="Helical" evidence="10">
    <location>
        <begin position="238"/>
        <end position="261"/>
    </location>
</feature>
<dbReference type="PANTHER" id="PTHR48018">
    <property type="entry name" value="OLFACTORY RECEPTOR"/>
    <property type="match status" value="1"/>
</dbReference>
<evidence type="ECO:0000256" key="8">
    <source>
        <dbReference type="ARBA" id="ARBA00023224"/>
    </source>
</evidence>
<evidence type="ECO:0000256" key="7">
    <source>
        <dbReference type="ARBA" id="ARBA00023170"/>
    </source>
</evidence>
<keyword evidence="7 9" id="KW-0675">Receptor</keyword>
<keyword evidence="10" id="KW-0716">Sensory transduction</keyword>
<keyword evidence="8 9" id="KW-0807">Transducer</keyword>
<evidence type="ECO:0000256" key="6">
    <source>
        <dbReference type="ARBA" id="ARBA00023136"/>
    </source>
</evidence>
<feature type="transmembrane region" description="Helical" evidence="10">
    <location>
        <begin position="136"/>
        <end position="154"/>
    </location>
</feature>
<evidence type="ECO:0000313" key="13">
    <source>
        <dbReference type="RefSeq" id="XP_004437413.1"/>
    </source>
</evidence>
<evidence type="ECO:0000256" key="2">
    <source>
        <dbReference type="ARBA" id="ARBA00004141"/>
    </source>
</evidence>